<evidence type="ECO:0000313" key="3">
    <source>
        <dbReference type="EMBL" id="UOF90756.1"/>
    </source>
</evidence>
<dbReference type="InterPro" id="IPR006949">
    <property type="entry name" value="Barrel_Baseplate_J-like"/>
</dbReference>
<dbReference type="Pfam" id="PF26079">
    <property type="entry name" value="Baseplate_J_C"/>
    <property type="match status" value="1"/>
</dbReference>
<accession>A0ABY4CND6</accession>
<evidence type="ECO:0000313" key="4">
    <source>
        <dbReference type="Proteomes" id="UP000830167"/>
    </source>
</evidence>
<name>A0ABY4CND6_9BACL</name>
<dbReference type="EMBL" id="CP089291">
    <property type="protein sequence ID" value="UOF90756.1"/>
    <property type="molecule type" value="Genomic_DNA"/>
</dbReference>
<dbReference type="Proteomes" id="UP000830167">
    <property type="component" value="Chromosome"/>
</dbReference>
<organism evidence="3 4">
    <name type="scientific">Fodinisporobacter ferrooxydans</name>
    <dbReference type="NCBI Taxonomy" id="2901836"/>
    <lineage>
        <taxon>Bacteria</taxon>
        <taxon>Bacillati</taxon>
        <taxon>Bacillota</taxon>
        <taxon>Bacilli</taxon>
        <taxon>Bacillales</taxon>
        <taxon>Alicyclobacillaceae</taxon>
        <taxon>Fodinisporobacter</taxon>
    </lineage>
</organism>
<reference evidence="3" key="1">
    <citation type="submission" date="2021-12" db="EMBL/GenBank/DDBJ databases">
        <title>Alicyclobacillaceae gen. nov., sp. nov., isolated from chalcocite enrichment system.</title>
        <authorList>
            <person name="Jiang Z."/>
        </authorList>
    </citation>
    <scope>NUCLEOTIDE SEQUENCE</scope>
    <source>
        <strain evidence="3">MYW30-H2</strain>
    </source>
</reference>
<proteinExistence type="predicted"/>
<gene>
    <name evidence="3" type="ORF">LSG31_00290</name>
</gene>
<sequence length="370" mass="39283">MSFTMLTEAQIVANLIDTYSSLVTATDDINPGSVERSAFEAFAQELKRLYAYAGQSAAETQKLAVYSMFSFNLLPAQAAYTMVTLSATTAPTSDVTIPSGTTVGVPGTSIQYKTPAVMMWPSGSTSFSARVVCTQTGTVGNVRANTITQLVTPISGLQNVTVTNPKAVISGTNLETEDQRANRWQQWVNSLHRGDDRAILYGAKSTKLIDSYGFISEQVMKAQLVQGSGSNTVYIDNGTYDTSTDLLNQCQQVMNGYVDSNGVRQIGYKAAGIPTTAQIAPLQSVNISVKVSPDTGYTFAMIQQSVIDSITNLVQSLDVGDTLTMNDLNLAIGNTPGVLNFSITTPTADTVPAAGTLLQLGANQPSVTSM</sequence>
<dbReference type="Pfam" id="PF04865">
    <property type="entry name" value="Baseplate_J"/>
    <property type="match status" value="1"/>
</dbReference>
<dbReference type="RefSeq" id="WP_347437456.1">
    <property type="nucleotide sequence ID" value="NZ_CP089291.1"/>
</dbReference>
<feature type="domain" description="Baseplate protein J-like barrel" evidence="1">
    <location>
        <begin position="84"/>
        <end position="169"/>
    </location>
</feature>
<feature type="domain" description="Baseplate J-like C-terminal" evidence="2">
    <location>
        <begin position="285"/>
        <end position="361"/>
    </location>
</feature>
<protein>
    <submittedName>
        <fullName evidence="3">Baseplate J/gp47 family protein</fullName>
    </submittedName>
</protein>
<evidence type="ECO:0000259" key="2">
    <source>
        <dbReference type="Pfam" id="PF26079"/>
    </source>
</evidence>
<keyword evidence="4" id="KW-1185">Reference proteome</keyword>
<dbReference type="InterPro" id="IPR058530">
    <property type="entry name" value="Baseplate_J-like_C"/>
</dbReference>
<evidence type="ECO:0000259" key="1">
    <source>
        <dbReference type="Pfam" id="PF04865"/>
    </source>
</evidence>